<name>A0AAD5YV37_9AGAR</name>
<sequence length="236" mass="27698">MPFPTDPFEQLHYNMVRAHQTFKLGYSSIIKNLDDPKATTEDLSNFLGYCQAWVTSIAHHHDSEVEPMLNWKYRLFMNLIQEEVVFPVLNQKMDFAPEKEAHEAIHKNLDDLEAVLLEAKADTTKFNATQIKEQLEQMKETLFSHLDEEVEHIKSEELKKAGFNETELKELNQNLEKYAKSQGDPFLLVPFMRAHTAPEFKDFWPPMPWVLRKLVIPYVLAKRYSGYWKYAPYSVS</sequence>
<organism evidence="1 2">
    <name type="scientific">Leucocoprinus birnbaumii</name>
    <dbReference type="NCBI Taxonomy" id="56174"/>
    <lineage>
        <taxon>Eukaryota</taxon>
        <taxon>Fungi</taxon>
        <taxon>Dikarya</taxon>
        <taxon>Basidiomycota</taxon>
        <taxon>Agaricomycotina</taxon>
        <taxon>Agaricomycetes</taxon>
        <taxon>Agaricomycetidae</taxon>
        <taxon>Agaricales</taxon>
        <taxon>Agaricineae</taxon>
        <taxon>Agaricaceae</taxon>
        <taxon>Leucocoprinus</taxon>
    </lineage>
</organism>
<evidence type="ECO:0000313" key="1">
    <source>
        <dbReference type="EMBL" id="KAJ3569698.1"/>
    </source>
</evidence>
<protein>
    <recommendedName>
        <fullName evidence="3">Hemerythrin-like domain-containing protein</fullName>
    </recommendedName>
</protein>
<dbReference type="Proteomes" id="UP001213000">
    <property type="component" value="Unassembled WGS sequence"/>
</dbReference>
<dbReference type="PANTHER" id="PTHR38048:SF1">
    <property type="entry name" value="HEMERYTHRIN-LIKE DOMAIN-CONTAINING PROTEIN"/>
    <property type="match status" value="1"/>
</dbReference>
<dbReference type="PANTHER" id="PTHR38048">
    <property type="entry name" value="EXPRESSED PROTEIN"/>
    <property type="match status" value="1"/>
</dbReference>
<evidence type="ECO:0008006" key="3">
    <source>
        <dbReference type="Google" id="ProtNLM"/>
    </source>
</evidence>
<accession>A0AAD5YV37</accession>
<dbReference type="InterPro" id="IPR053206">
    <property type="entry name" value="Dimeric_xanthone_biosynth"/>
</dbReference>
<comment type="caution">
    <text evidence="1">The sequence shown here is derived from an EMBL/GenBank/DDBJ whole genome shotgun (WGS) entry which is preliminary data.</text>
</comment>
<proteinExistence type="predicted"/>
<keyword evidence="2" id="KW-1185">Reference proteome</keyword>
<reference evidence="1" key="1">
    <citation type="submission" date="2022-07" db="EMBL/GenBank/DDBJ databases">
        <title>Genome Sequence of Leucocoprinus birnbaumii.</title>
        <authorList>
            <person name="Buettner E."/>
        </authorList>
    </citation>
    <scope>NUCLEOTIDE SEQUENCE</scope>
    <source>
        <strain evidence="1">VT141</strain>
    </source>
</reference>
<evidence type="ECO:0000313" key="2">
    <source>
        <dbReference type="Proteomes" id="UP001213000"/>
    </source>
</evidence>
<dbReference type="EMBL" id="JANIEX010000274">
    <property type="protein sequence ID" value="KAJ3569698.1"/>
    <property type="molecule type" value="Genomic_DNA"/>
</dbReference>
<dbReference type="AlphaFoldDB" id="A0AAD5YV37"/>
<gene>
    <name evidence="1" type="ORF">NP233_g4877</name>
</gene>